<evidence type="ECO:0000313" key="3">
    <source>
        <dbReference type="Proteomes" id="UP000825729"/>
    </source>
</evidence>
<reference evidence="2 3" key="1">
    <citation type="submission" date="2021-07" db="EMBL/GenBank/DDBJ databases">
        <title>The Aristolochia fimbriata genome: insights into angiosperm evolution, floral development and chemical biosynthesis.</title>
        <authorList>
            <person name="Jiao Y."/>
        </authorList>
    </citation>
    <scope>NUCLEOTIDE SEQUENCE [LARGE SCALE GENOMIC DNA]</scope>
    <source>
        <strain evidence="2">IBCAS-2021</strain>
        <tissue evidence="2">Leaf</tissue>
    </source>
</reference>
<comment type="caution">
    <text evidence="2">The sequence shown here is derived from an EMBL/GenBank/DDBJ whole genome shotgun (WGS) entry which is preliminary data.</text>
</comment>
<accession>A0AAV7FGV8</accession>
<evidence type="ECO:0000313" key="2">
    <source>
        <dbReference type="EMBL" id="KAG9459490.1"/>
    </source>
</evidence>
<dbReference type="AlphaFoldDB" id="A0AAV7FGV8"/>
<dbReference type="PANTHER" id="PTHR36751">
    <property type="entry name" value="F3E22.8 PROTEIN"/>
    <property type="match status" value="1"/>
</dbReference>
<dbReference type="PANTHER" id="PTHR36751:SF1">
    <property type="entry name" value="F3E22.8 PROTEIN"/>
    <property type="match status" value="1"/>
</dbReference>
<dbReference type="Proteomes" id="UP000825729">
    <property type="component" value="Unassembled WGS sequence"/>
</dbReference>
<evidence type="ECO:0000256" key="1">
    <source>
        <dbReference type="SAM" id="MobiDB-lite"/>
    </source>
</evidence>
<name>A0AAV7FGV8_ARIFI</name>
<feature type="region of interest" description="Disordered" evidence="1">
    <location>
        <begin position="90"/>
        <end position="109"/>
    </location>
</feature>
<proteinExistence type="predicted"/>
<keyword evidence="3" id="KW-1185">Reference proteome</keyword>
<dbReference type="EMBL" id="JAINDJ010000002">
    <property type="protein sequence ID" value="KAG9459490.1"/>
    <property type="molecule type" value="Genomic_DNA"/>
</dbReference>
<gene>
    <name evidence="2" type="ORF">H6P81_003998</name>
</gene>
<protein>
    <submittedName>
        <fullName evidence="2">Uncharacterized protein</fullName>
    </submittedName>
</protein>
<sequence length="195" mass="20589">MEVSMIGDVVAVAEAATRGLGFARSVLCLNSSAASNCVSVSHQSCSSPEAFSASGIFAICAGFLPVDAVSPPTVKFNSIRAPRRVLARRARRTRRKPLAGDSEDGEEFGGFFGDGDDGPFGGGGGGKGWNHDRDGGADGGEESSWRDPAFDFVYEVLCWIALSNCVHFAYKKFVRNVAGGIGHPSREKVPVPLVY</sequence>
<organism evidence="2 3">
    <name type="scientific">Aristolochia fimbriata</name>
    <name type="common">White veined hardy Dutchman's pipe vine</name>
    <dbReference type="NCBI Taxonomy" id="158543"/>
    <lineage>
        <taxon>Eukaryota</taxon>
        <taxon>Viridiplantae</taxon>
        <taxon>Streptophyta</taxon>
        <taxon>Embryophyta</taxon>
        <taxon>Tracheophyta</taxon>
        <taxon>Spermatophyta</taxon>
        <taxon>Magnoliopsida</taxon>
        <taxon>Magnoliidae</taxon>
        <taxon>Piperales</taxon>
        <taxon>Aristolochiaceae</taxon>
        <taxon>Aristolochia</taxon>
    </lineage>
</organism>
<feature type="region of interest" description="Disordered" evidence="1">
    <location>
        <begin position="122"/>
        <end position="142"/>
    </location>
</feature>